<evidence type="ECO:0000256" key="2">
    <source>
        <dbReference type="ARBA" id="ARBA00005525"/>
    </source>
</evidence>
<comment type="pathway">
    <text evidence="1 10">Amino-acid biosynthesis; L-proline biosynthesis; L-proline from L-glutamate 5-semialdehyde: step 1/1.</text>
</comment>
<evidence type="ECO:0000313" key="15">
    <source>
        <dbReference type="EMBL" id="ALO44853.1"/>
    </source>
</evidence>
<dbReference type="PIRSF" id="PIRSF000193">
    <property type="entry name" value="Pyrrol-5-carb_rd"/>
    <property type="match status" value="1"/>
</dbReference>
<dbReference type="PANTHER" id="PTHR11645">
    <property type="entry name" value="PYRROLINE-5-CARBOXYLATE REDUCTASE"/>
    <property type="match status" value="1"/>
</dbReference>
<comment type="function">
    <text evidence="10">Catalyzes the reduction of 1-pyrroline-5-carboxylate (PCA) to L-proline.</text>
</comment>
<dbReference type="GO" id="GO:0004735">
    <property type="term" value="F:pyrroline-5-carboxylate reductase activity"/>
    <property type="evidence" value="ECO:0007669"/>
    <property type="project" value="UniProtKB-UniRule"/>
</dbReference>
<dbReference type="Pfam" id="PF14748">
    <property type="entry name" value="P5CR_dimer"/>
    <property type="match status" value="1"/>
</dbReference>
<evidence type="ECO:0000256" key="10">
    <source>
        <dbReference type="HAMAP-Rule" id="MF_01925"/>
    </source>
</evidence>
<dbReference type="RefSeq" id="WP_082627882.1">
    <property type="nucleotide sequence ID" value="NZ_CP013189.1"/>
</dbReference>
<dbReference type="InterPro" id="IPR028939">
    <property type="entry name" value="P5C_Rdtase_cat_N"/>
</dbReference>
<dbReference type="STRING" id="1249552.PS2015_158"/>
<keyword evidence="5 10" id="KW-0641">Proline biosynthesis</keyword>
<sequence>MKNSQISFIGAGNMANSLIRGLINKNVPPSHIAATDIDSDKLAELQSDCGINTGDSASVAAQADVIVLAVKPQVMAAVCEQLQPLIGKSDCLIISIAAGIPVCSLQKWLGVERAIVRCMPNTPSLVGEGATGLYANAQCSDIQKQLAGDIMGAVGIACWLQAESDIDTVTALSGSGPAYFFLMMEAMEKAAVQMGLEPNVARQLAIQTALGAGKLASTSDVAPDELRRRVTSPGGTTEQALLSMARDGFETTVATAMQAAQKRAAELAN</sequence>
<feature type="binding site" evidence="12">
    <location>
        <begin position="9"/>
        <end position="14"/>
    </location>
    <ligand>
        <name>NADP(+)</name>
        <dbReference type="ChEBI" id="CHEBI:58349"/>
    </ligand>
</feature>
<dbReference type="NCBIfam" id="TIGR00112">
    <property type="entry name" value="proC"/>
    <property type="match status" value="1"/>
</dbReference>
<evidence type="ECO:0000256" key="9">
    <source>
        <dbReference type="ARBA" id="ARBA00052690"/>
    </source>
</evidence>
<reference evidence="15 16" key="1">
    <citation type="submission" date="2015-11" db="EMBL/GenBank/DDBJ databases">
        <authorList>
            <person name="Zhang Y."/>
            <person name="Guo Z."/>
        </authorList>
    </citation>
    <scope>NUCLEOTIDE SEQUENCE [LARGE SCALE GENOMIC DNA]</scope>
    <source>
        <strain evidence="15 16">KCTC 32221</strain>
    </source>
</reference>
<evidence type="ECO:0000256" key="8">
    <source>
        <dbReference type="ARBA" id="ARBA00050547"/>
    </source>
</evidence>
<dbReference type="InterPro" id="IPR029036">
    <property type="entry name" value="P5CR_dimer"/>
</dbReference>
<dbReference type="HAMAP" id="MF_01925">
    <property type="entry name" value="P5C_reductase"/>
    <property type="match status" value="1"/>
</dbReference>
<name>A0A0S2K9M3_9GAMM</name>
<dbReference type="SUPFAM" id="SSF51735">
    <property type="entry name" value="NAD(P)-binding Rossmann-fold domains"/>
    <property type="match status" value="1"/>
</dbReference>
<keyword evidence="6 10" id="KW-0521">NADP</keyword>
<evidence type="ECO:0000256" key="3">
    <source>
        <dbReference type="ARBA" id="ARBA00022490"/>
    </source>
</evidence>
<evidence type="ECO:0000256" key="12">
    <source>
        <dbReference type="PIRSR" id="PIRSR000193-1"/>
    </source>
</evidence>
<accession>A0A0S2K9M3</accession>
<dbReference type="UniPathway" id="UPA00098">
    <property type="reaction ID" value="UER00361"/>
</dbReference>
<keyword evidence="3 10" id="KW-0963">Cytoplasm</keyword>
<dbReference type="FunFam" id="1.10.3730.10:FF:000001">
    <property type="entry name" value="Pyrroline-5-carboxylate reductase"/>
    <property type="match status" value="1"/>
</dbReference>
<dbReference type="PATRIC" id="fig|1249552.3.peg.162"/>
<evidence type="ECO:0000256" key="11">
    <source>
        <dbReference type="NCBIfam" id="TIGR00112"/>
    </source>
</evidence>
<dbReference type="EMBL" id="CP013189">
    <property type="protein sequence ID" value="ALO44853.1"/>
    <property type="molecule type" value="Genomic_DNA"/>
</dbReference>
<feature type="binding site" evidence="12">
    <location>
        <begin position="69"/>
        <end position="72"/>
    </location>
    <ligand>
        <name>NADP(+)</name>
        <dbReference type="ChEBI" id="CHEBI:58349"/>
    </ligand>
</feature>
<dbReference type="GO" id="GO:0005737">
    <property type="term" value="C:cytoplasm"/>
    <property type="evidence" value="ECO:0007669"/>
    <property type="project" value="UniProtKB-SubCell"/>
</dbReference>
<gene>
    <name evidence="10" type="primary">proC</name>
    <name evidence="15" type="ORF">PS2015_158</name>
</gene>
<dbReference type="FunFam" id="3.40.50.720:FF:000105">
    <property type="entry name" value="Pyrroline-5-carboxylate reductase"/>
    <property type="match status" value="1"/>
</dbReference>
<comment type="subcellular location">
    <subcellularLocation>
        <location evidence="10">Cytoplasm</location>
    </subcellularLocation>
</comment>
<feature type="domain" description="Pyrroline-5-carboxylate reductase catalytic N-terminal" evidence="13">
    <location>
        <begin position="6"/>
        <end position="99"/>
    </location>
</feature>
<dbReference type="InterPro" id="IPR008927">
    <property type="entry name" value="6-PGluconate_DH-like_C_sf"/>
</dbReference>
<evidence type="ECO:0000256" key="6">
    <source>
        <dbReference type="ARBA" id="ARBA00022857"/>
    </source>
</evidence>
<dbReference type="OrthoDB" id="9805754at2"/>
<dbReference type="GO" id="GO:0055129">
    <property type="term" value="P:L-proline biosynthetic process"/>
    <property type="evidence" value="ECO:0007669"/>
    <property type="project" value="UniProtKB-UniRule"/>
</dbReference>
<proteinExistence type="inferred from homology"/>
<evidence type="ECO:0000256" key="7">
    <source>
        <dbReference type="ARBA" id="ARBA00023002"/>
    </source>
</evidence>
<feature type="domain" description="Pyrroline-5-carboxylate reductase dimerisation" evidence="14">
    <location>
        <begin position="163"/>
        <end position="267"/>
    </location>
</feature>
<protein>
    <recommendedName>
        <fullName evidence="10 11">Pyrroline-5-carboxylate reductase</fullName>
        <shortName evidence="10">P5C reductase</shortName>
        <shortName evidence="10">P5CR</shortName>
        <ecNumber evidence="10 11">1.5.1.2</ecNumber>
    </recommendedName>
    <alternativeName>
        <fullName evidence="10">PCA reductase</fullName>
    </alternativeName>
</protein>
<dbReference type="Pfam" id="PF03807">
    <property type="entry name" value="F420_oxidored"/>
    <property type="match status" value="1"/>
</dbReference>
<dbReference type="Proteomes" id="UP000065641">
    <property type="component" value="Chromosome"/>
</dbReference>
<comment type="catalytic activity">
    <reaction evidence="9 10">
        <text>L-proline + NADP(+) = (S)-1-pyrroline-5-carboxylate + NADPH + 2 H(+)</text>
        <dbReference type="Rhea" id="RHEA:14109"/>
        <dbReference type="ChEBI" id="CHEBI:15378"/>
        <dbReference type="ChEBI" id="CHEBI:17388"/>
        <dbReference type="ChEBI" id="CHEBI:57783"/>
        <dbReference type="ChEBI" id="CHEBI:58349"/>
        <dbReference type="ChEBI" id="CHEBI:60039"/>
        <dbReference type="EC" id="1.5.1.2"/>
    </reaction>
</comment>
<dbReference type="Gene3D" id="3.40.50.720">
    <property type="entry name" value="NAD(P)-binding Rossmann-like Domain"/>
    <property type="match status" value="1"/>
</dbReference>
<dbReference type="PANTHER" id="PTHR11645:SF0">
    <property type="entry name" value="PYRROLINE-5-CARBOXYLATE REDUCTASE 3"/>
    <property type="match status" value="1"/>
</dbReference>
<dbReference type="KEGG" id="pspi:PS2015_158"/>
<comment type="catalytic activity">
    <reaction evidence="8 10">
        <text>L-proline + NAD(+) = (S)-1-pyrroline-5-carboxylate + NADH + 2 H(+)</text>
        <dbReference type="Rhea" id="RHEA:14105"/>
        <dbReference type="ChEBI" id="CHEBI:15378"/>
        <dbReference type="ChEBI" id="CHEBI:17388"/>
        <dbReference type="ChEBI" id="CHEBI:57540"/>
        <dbReference type="ChEBI" id="CHEBI:57945"/>
        <dbReference type="ChEBI" id="CHEBI:60039"/>
        <dbReference type="EC" id="1.5.1.2"/>
    </reaction>
</comment>
<organism evidence="15 16">
    <name type="scientific">Pseudohongiella spirulinae</name>
    <dbReference type="NCBI Taxonomy" id="1249552"/>
    <lineage>
        <taxon>Bacteria</taxon>
        <taxon>Pseudomonadati</taxon>
        <taxon>Pseudomonadota</taxon>
        <taxon>Gammaproteobacteria</taxon>
        <taxon>Pseudomonadales</taxon>
        <taxon>Pseudohongiellaceae</taxon>
        <taxon>Pseudohongiella</taxon>
    </lineage>
</organism>
<keyword evidence="7 10" id="KW-0560">Oxidoreductase</keyword>
<evidence type="ECO:0000313" key="16">
    <source>
        <dbReference type="Proteomes" id="UP000065641"/>
    </source>
</evidence>
<keyword evidence="16" id="KW-1185">Reference proteome</keyword>
<evidence type="ECO:0000259" key="13">
    <source>
        <dbReference type="Pfam" id="PF03807"/>
    </source>
</evidence>
<evidence type="ECO:0000259" key="14">
    <source>
        <dbReference type="Pfam" id="PF14748"/>
    </source>
</evidence>
<evidence type="ECO:0000256" key="5">
    <source>
        <dbReference type="ARBA" id="ARBA00022650"/>
    </source>
</evidence>
<comment type="similarity">
    <text evidence="2 10">Belongs to the pyrroline-5-carboxylate reductase family.</text>
</comment>
<dbReference type="EC" id="1.5.1.2" evidence="10 11"/>
<evidence type="ECO:0000256" key="4">
    <source>
        <dbReference type="ARBA" id="ARBA00022605"/>
    </source>
</evidence>
<dbReference type="InterPro" id="IPR036291">
    <property type="entry name" value="NAD(P)-bd_dom_sf"/>
</dbReference>
<evidence type="ECO:0000256" key="1">
    <source>
        <dbReference type="ARBA" id="ARBA00005205"/>
    </source>
</evidence>
<dbReference type="InterPro" id="IPR000304">
    <property type="entry name" value="Pyrroline-COOH_reductase"/>
</dbReference>
<keyword evidence="4 10" id="KW-0028">Amino-acid biosynthesis</keyword>
<dbReference type="SUPFAM" id="SSF48179">
    <property type="entry name" value="6-phosphogluconate dehydrogenase C-terminal domain-like"/>
    <property type="match status" value="1"/>
</dbReference>
<dbReference type="Gene3D" id="1.10.3730.10">
    <property type="entry name" value="ProC C-terminal domain-like"/>
    <property type="match status" value="1"/>
</dbReference>
<dbReference type="AlphaFoldDB" id="A0A0S2K9M3"/>